<keyword evidence="1" id="KW-1133">Transmembrane helix</keyword>
<keyword evidence="1" id="KW-0812">Transmembrane</keyword>
<protein>
    <recommendedName>
        <fullName evidence="4">Type iv pilin n-term methylation site gfxxxe</fullName>
    </recommendedName>
</protein>
<name>A0A498R5Y5_9FIRM</name>
<dbReference type="RefSeq" id="WP_122629039.1">
    <property type="nucleotide sequence ID" value="NZ_UPPP01000083.1"/>
</dbReference>
<accession>A0A498R5Y5</accession>
<keyword evidence="1" id="KW-0472">Membrane</keyword>
<organism evidence="2 3">
    <name type="scientific">Lucifera butyrica</name>
    <dbReference type="NCBI Taxonomy" id="1351585"/>
    <lineage>
        <taxon>Bacteria</taxon>
        <taxon>Bacillati</taxon>
        <taxon>Bacillota</taxon>
        <taxon>Negativicutes</taxon>
        <taxon>Veillonellales</taxon>
        <taxon>Veillonellaceae</taxon>
        <taxon>Lucifera</taxon>
    </lineage>
</organism>
<gene>
    <name evidence="2" type="ORF">LUCI_3401</name>
</gene>
<evidence type="ECO:0000313" key="2">
    <source>
        <dbReference type="EMBL" id="VBB08136.1"/>
    </source>
</evidence>
<evidence type="ECO:0000313" key="3">
    <source>
        <dbReference type="Proteomes" id="UP000277811"/>
    </source>
</evidence>
<dbReference type="EMBL" id="UPPP01000083">
    <property type="protein sequence ID" value="VBB08136.1"/>
    <property type="molecule type" value="Genomic_DNA"/>
</dbReference>
<keyword evidence="3" id="KW-1185">Reference proteome</keyword>
<evidence type="ECO:0000256" key="1">
    <source>
        <dbReference type="SAM" id="Phobius"/>
    </source>
</evidence>
<proteinExistence type="predicted"/>
<dbReference type="Proteomes" id="UP000277811">
    <property type="component" value="Unassembled WGS sequence"/>
</dbReference>
<evidence type="ECO:0008006" key="4">
    <source>
        <dbReference type="Google" id="ProtNLM"/>
    </source>
</evidence>
<dbReference type="OrthoDB" id="3063602at2"/>
<dbReference type="AlphaFoldDB" id="A0A498R5Y5"/>
<feature type="transmembrane region" description="Helical" evidence="1">
    <location>
        <begin position="7"/>
        <end position="32"/>
    </location>
</feature>
<reference evidence="2 3" key="1">
    <citation type="submission" date="2018-06" db="EMBL/GenBank/DDBJ databases">
        <authorList>
            <person name="Strepis N."/>
        </authorList>
    </citation>
    <scope>NUCLEOTIDE SEQUENCE [LARGE SCALE GENOMIC DNA]</scope>
    <source>
        <strain evidence="2">LUCI</strain>
    </source>
</reference>
<sequence>MVKSQKGFLLIDVLIAMVILGSAIMAMSYAYAQYVKEAAAAKNYNQAVYLAKSLLEDMKQYDGKSAIPLANYPTHQNKFNNNDTTFTVYQPVETDINSKLAAIKVKVTWNEANSQRQIEIVGYYYQP</sequence>